<dbReference type="RefSeq" id="WP_157892846.1">
    <property type="nucleotide sequence ID" value="NZ_JBHRTS010000007.1"/>
</dbReference>
<dbReference type="Pfam" id="PF01648">
    <property type="entry name" value="ACPS"/>
    <property type="match status" value="1"/>
</dbReference>
<dbReference type="SUPFAM" id="SSF56214">
    <property type="entry name" value="4'-phosphopantetheinyl transferase"/>
    <property type="match status" value="1"/>
</dbReference>
<dbReference type="InterPro" id="IPR050559">
    <property type="entry name" value="P-Pant_transferase_sf"/>
</dbReference>
<keyword evidence="2 4" id="KW-0808">Transferase</keyword>
<dbReference type="PANTHER" id="PTHR12215">
    <property type="entry name" value="PHOSPHOPANTETHEINE TRANSFERASE"/>
    <property type="match status" value="1"/>
</dbReference>
<dbReference type="PANTHER" id="PTHR12215:SF10">
    <property type="entry name" value="L-AMINOADIPATE-SEMIALDEHYDE DEHYDROGENASE-PHOSPHOPANTETHEINYL TRANSFERASE"/>
    <property type="match status" value="1"/>
</dbReference>
<evidence type="ECO:0000313" key="5">
    <source>
        <dbReference type="Proteomes" id="UP001595533"/>
    </source>
</evidence>
<keyword evidence="5" id="KW-1185">Reference proteome</keyword>
<organism evidence="4 5">
    <name type="scientific">Marinicella sediminis</name>
    <dbReference type="NCBI Taxonomy" id="1792834"/>
    <lineage>
        <taxon>Bacteria</taxon>
        <taxon>Pseudomonadati</taxon>
        <taxon>Pseudomonadota</taxon>
        <taxon>Gammaproteobacteria</taxon>
        <taxon>Lysobacterales</taxon>
        <taxon>Marinicellaceae</taxon>
        <taxon>Marinicella</taxon>
    </lineage>
</organism>
<evidence type="ECO:0000256" key="2">
    <source>
        <dbReference type="ARBA" id="ARBA00022679"/>
    </source>
</evidence>
<evidence type="ECO:0000256" key="1">
    <source>
        <dbReference type="ARBA" id="ARBA00010990"/>
    </source>
</evidence>
<name>A0ABV7JEB9_9GAMM</name>
<evidence type="ECO:0000313" key="4">
    <source>
        <dbReference type="EMBL" id="MFC3195220.1"/>
    </source>
</evidence>
<dbReference type="InterPro" id="IPR037143">
    <property type="entry name" value="4-PPantetheinyl_Trfase_dom_sf"/>
</dbReference>
<gene>
    <name evidence="4" type="ORF">ACFODZ_13285</name>
</gene>
<dbReference type="GO" id="GO:0016740">
    <property type="term" value="F:transferase activity"/>
    <property type="evidence" value="ECO:0007669"/>
    <property type="project" value="UniProtKB-KW"/>
</dbReference>
<protein>
    <submittedName>
        <fullName evidence="4">4'-phosphopantetheinyl transferase family protein</fullName>
    </submittedName>
</protein>
<feature type="domain" description="4'-phosphopantetheinyl transferase" evidence="3">
    <location>
        <begin position="79"/>
        <end position="144"/>
    </location>
</feature>
<accession>A0ABV7JEB9</accession>
<comment type="caution">
    <text evidence="4">The sequence shown here is derived from an EMBL/GenBank/DDBJ whole genome shotgun (WGS) entry which is preliminary data.</text>
</comment>
<sequence length="184" mass="21299">MDPEINIWLNKNPFTDKKKAKAHSDAILQQLLKNTLNSSTDLQLHKNQHGKPYVDEPVYFSHSNSQQLYAYVITTRCEVAIDVEWQQPDRPLLDLARRYFSAAEYRDIEATEKSEQAFCFYRHWTQKEAWCKLEGGNLWTYLSKQPPSDQSIYLQEVNNIDGFSACVASSLPFSQVRINALGHL</sequence>
<proteinExistence type="inferred from homology"/>
<reference evidence="5" key="1">
    <citation type="journal article" date="2019" name="Int. J. Syst. Evol. Microbiol.">
        <title>The Global Catalogue of Microorganisms (GCM) 10K type strain sequencing project: providing services to taxonomists for standard genome sequencing and annotation.</title>
        <authorList>
            <consortium name="The Broad Institute Genomics Platform"/>
            <consortium name="The Broad Institute Genome Sequencing Center for Infectious Disease"/>
            <person name="Wu L."/>
            <person name="Ma J."/>
        </authorList>
    </citation>
    <scope>NUCLEOTIDE SEQUENCE [LARGE SCALE GENOMIC DNA]</scope>
    <source>
        <strain evidence="5">KCTC 42953</strain>
    </source>
</reference>
<dbReference type="InterPro" id="IPR008278">
    <property type="entry name" value="4-PPantetheinyl_Trfase_dom"/>
</dbReference>
<dbReference type="Gene3D" id="3.90.470.20">
    <property type="entry name" value="4'-phosphopantetheinyl transferase domain"/>
    <property type="match status" value="2"/>
</dbReference>
<evidence type="ECO:0000259" key="3">
    <source>
        <dbReference type="Pfam" id="PF01648"/>
    </source>
</evidence>
<dbReference type="Proteomes" id="UP001595533">
    <property type="component" value="Unassembled WGS sequence"/>
</dbReference>
<dbReference type="EMBL" id="JBHRTS010000007">
    <property type="protein sequence ID" value="MFC3195220.1"/>
    <property type="molecule type" value="Genomic_DNA"/>
</dbReference>
<comment type="similarity">
    <text evidence="1">Belongs to the P-Pant transferase superfamily. Gsp/Sfp/HetI/AcpT family.</text>
</comment>